<organism evidence="1 2">
    <name type="scientific">Algoriphagus taiwanensis</name>
    <dbReference type="NCBI Taxonomy" id="1445656"/>
    <lineage>
        <taxon>Bacteria</taxon>
        <taxon>Pseudomonadati</taxon>
        <taxon>Bacteroidota</taxon>
        <taxon>Cytophagia</taxon>
        <taxon>Cytophagales</taxon>
        <taxon>Cyclobacteriaceae</taxon>
        <taxon>Algoriphagus</taxon>
    </lineage>
</organism>
<comment type="caution">
    <text evidence="1">The sequence shown here is derived from an EMBL/GenBank/DDBJ whole genome shotgun (WGS) entry which is preliminary data.</text>
</comment>
<keyword evidence="2" id="KW-1185">Reference proteome</keyword>
<dbReference type="Proteomes" id="UP001307705">
    <property type="component" value="Unassembled WGS sequence"/>
</dbReference>
<accession>A0ABQ6Q7Y1</accession>
<dbReference type="RefSeq" id="WP_338230522.1">
    <property type="nucleotide sequence ID" value="NZ_BTPE01000023.1"/>
</dbReference>
<sequence length="62" mass="7845">MLEYVKTILQKVSFSRYLFERELKKGLRYLMPSEIEEFRDWCYEMFGRLYLPILNRHFRPTY</sequence>
<protein>
    <submittedName>
        <fullName evidence="1">Uncharacterized protein</fullName>
    </submittedName>
</protein>
<reference evidence="1 2" key="1">
    <citation type="submission" date="2023-08" db="EMBL/GenBank/DDBJ databases">
        <title>Draft genome sequence of Algoriphagus taiwanensis.</title>
        <authorList>
            <person name="Takatani N."/>
            <person name="Hosokawa M."/>
            <person name="Sawabe T."/>
        </authorList>
    </citation>
    <scope>NUCLEOTIDE SEQUENCE [LARGE SCALE GENOMIC DNA]</scope>
    <source>
        <strain evidence="1 2">JCM 19755</strain>
    </source>
</reference>
<dbReference type="EMBL" id="BTPE01000023">
    <property type="protein sequence ID" value="GMQ35633.1"/>
    <property type="molecule type" value="Genomic_DNA"/>
</dbReference>
<proteinExistence type="predicted"/>
<evidence type="ECO:0000313" key="2">
    <source>
        <dbReference type="Proteomes" id="UP001307705"/>
    </source>
</evidence>
<evidence type="ECO:0000313" key="1">
    <source>
        <dbReference type="EMBL" id="GMQ35633.1"/>
    </source>
</evidence>
<name>A0ABQ6Q7Y1_9BACT</name>
<gene>
    <name evidence="1" type="ORF">Ataiwa_39060</name>
</gene>